<reference evidence="1 2" key="1">
    <citation type="journal article" date="2022" name="bioRxiv">
        <title>The genome of the oomycete Peronosclerospora sorghi, a cosmopolitan pathogen of maize and sorghum, is inflated with dispersed pseudogenes.</title>
        <authorList>
            <person name="Fletcher K."/>
            <person name="Martin F."/>
            <person name="Isakeit T."/>
            <person name="Cavanaugh K."/>
            <person name="Magill C."/>
            <person name="Michelmore R."/>
        </authorList>
    </citation>
    <scope>NUCLEOTIDE SEQUENCE [LARGE SCALE GENOMIC DNA]</scope>
    <source>
        <strain evidence="1">P6</strain>
    </source>
</reference>
<proteinExistence type="predicted"/>
<gene>
    <name evidence="1" type="ORF">PsorP6_015109</name>
</gene>
<protein>
    <submittedName>
        <fullName evidence="1">Uncharacterized protein</fullName>
    </submittedName>
</protein>
<evidence type="ECO:0000313" key="2">
    <source>
        <dbReference type="Proteomes" id="UP001163321"/>
    </source>
</evidence>
<keyword evidence="2" id="KW-1185">Reference proteome</keyword>
<organism evidence="1 2">
    <name type="scientific">Peronosclerospora sorghi</name>
    <dbReference type="NCBI Taxonomy" id="230839"/>
    <lineage>
        <taxon>Eukaryota</taxon>
        <taxon>Sar</taxon>
        <taxon>Stramenopiles</taxon>
        <taxon>Oomycota</taxon>
        <taxon>Peronosporomycetes</taxon>
        <taxon>Peronosporales</taxon>
        <taxon>Peronosporaceae</taxon>
        <taxon>Peronosclerospora</taxon>
    </lineage>
</organism>
<dbReference type="Proteomes" id="UP001163321">
    <property type="component" value="Chromosome 7"/>
</dbReference>
<accession>A0ACC0VT62</accession>
<name>A0ACC0VT62_9STRA</name>
<sequence length="672" mass="74451">MLVPASTSLFESPHRPQHVATFDAIGSFPVFGSKMDLSENVDTSRKMDDMATRQATLVVPREEPEREQELPLGHEKETHLGTGIKKPDVHVIKRRNVGVPKFLRFLFQILEVENPAIITWSHEGTAFQIIQPDELAHQILPKYFKHNKVSSFQRQLNYFGFKKWTKTQTNICTFSHPYFFRADKDRMKLIKRKERVNAALASAGTIKSNPMEMMTPMQLQQESDDQFETHDLVQARSHLPTQQALKRQKSSMLSGATVTFLNSASAGRRHSTGMLPGSEAFGLAAAAAAAINSPDTAESFLSGHKLTETLAEQEFALEMETRSDPTTATSMPQQYMHMRKLAATKDLSQRYSYLPAHGKRQSLPHVGIGEASSMGMNITGAETSSLGPRGMGILGRRRSDQFLSDYNQFGNTGPKLISISQVDELMASTSTSTSMSQQTMFTSNTRSGTSVVLPLSSTSTPEAYQLQQQQQFSSGTSGYGTKSLSSSGWSMPIKSEWPTSVNASSSSTCSPFQSQPRHQSMMPFKFGNMHPNPPNLTALSIQTNAMCSIDFPSTTSDGNRKVPQRPLLQQFQSQPERGVSSQQEQTSEQDQDKHQATQQPRDYIDVLLESAGLDENLAPPSSTMLSSESWHANEEMDVQNSGSSSPDPFGFMHSAPHQLEMESISRTSTPRF</sequence>
<evidence type="ECO:0000313" key="1">
    <source>
        <dbReference type="EMBL" id="KAI9909684.1"/>
    </source>
</evidence>
<dbReference type="EMBL" id="CM047586">
    <property type="protein sequence ID" value="KAI9909684.1"/>
    <property type="molecule type" value="Genomic_DNA"/>
</dbReference>
<comment type="caution">
    <text evidence="1">The sequence shown here is derived from an EMBL/GenBank/DDBJ whole genome shotgun (WGS) entry which is preliminary data.</text>
</comment>